<proteinExistence type="predicted"/>
<dbReference type="Proteomes" id="UP000676336">
    <property type="component" value="Unassembled WGS sequence"/>
</dbReference>
<protein>
    <submittedName>
        <fullName evidence="1">Uncharacterized protein</fullName>
    </submittedName>
</protein>
<dbReference type="AlphaFoldDB" id="A0A8S3JQ59"/>
<feature type="non-terminal residue" evidence="1">
    <location>
        <position position="1"/>
    </location>
</feature>
<reference evidence="1" key="1">
    <citation type="submission" date="2021-02" db="EMBL/GenBank/DDBJ databases">
        <authorList>
            <person name="Nowell W R."/>
        </authorList>
    </citation>
    <scope>NUCLEOTIDE SEQUENCE</scope>
</reference>
<organism evidence="1 2">
    <name type="scientific">Rotaria magnacalcarata</name>
    <dbReference type="NCBI Taxonomy" id="392030"/>
    <lineage>
        <taxon>Eukaryota</taxon>
        <taxon>Metazoa</taxon>
        <taxon>Spiralia</taxon>
        <taxon>Gnathifera</taxon>
        <taxon>Rotifera</taxon>
        <taxon>Eurotatoria</taxon>
        <taxon>Bdelloidea</taxon>
        <taxon>Philodinida</taxon>
        <taxon>Philodinidae</taxon>
        <taxon>Rotaria</taxon>
    </lineage>
</organism>
<evidence type="ECO:0000313" key="1">
    <source>
        <dbReference type="EMBL" id="CAF5220425.1"/>
    </source>
</evidence>
<accession>A0A8S3JQ59</accession>
<sequence>LPQELATSDFSAYLPEQTILNPVYSCIGLTSLFEASEQCARIKSILEDVDVQFFDTTDDLEHYAKVIKRIQSFIIFIDVKLNIPEASQQRKLLSYAENDTHFNDLIYQLLSEMRNNKRSKEQVKDLLVNIADVYQLPSKLTLQSRFSFQILSYWIA</sequence>
<name>A0A8S3JQ59_9BILA</name>
<gene>
    <name evidence="1" type="ORF">SMN809_LOCUS81892</name>
</gene>
<dbReference type="EMBL" id="CAJOBI010349763">
    <property type="protein sequence ID" value="CAF5220425.1"/>
    <property type="molecule type" value="Genomic_DNA"/>
</dbReference>
<comment type="caution">
    <text evidence="1">The sequence shown here is derived from an EMBL/GenBank/DDBJ whole genome shotgun (WGS) entry which is preliminary data.</text>
</comment>
<evidence type="ECO:0000313" key="2">
    <source>
        <dbReference type="Proteomes" id="UP000676336"/>
    </source>
</evidence>